<comment type="caution">
    <text evidence="1">The sequence shown here is derived from an EMBL/GenBank/DDBJ whole genome shotgun (WGS) entry which is preliminary data.</text>
</comment>
<dbReference type="EMBL" id="JBHMDO010000022">
    <property type="protein sequence ID" value="MFB9326733.1"/>
    <property type="molecule type" value="Genomic_DNA"/>
</dbReference>
<organism evidence="1 2">
    <name type="scientific">Paenibacillus aurantiacus</name>
    <dbReference type="NCBI Taxonomy" id="1936118"/>
    <lineage>
        <taxon>Bacteria</taxon>
        <taxon>Bacillati</taxon>
        <taxon>Bacillota</taxon>
        <taxon>Bacilli</taxon>
        <taxon>Bacillales</taxon>
        <taxon>Paenibacillaceae</taxon>
        <taxon>Paenibacillus</taxon>
    </lineage>
</organism>
<reference evidence="1 2" key="1">
    <citation type="submission" date="2024-09" db="EMBL/GenBank/DDBJ databases">
        <authorList>
            <person name="Sun Q."/>
            <person name="Mori K."/>
        </authorList>
    </citation>
    <scope>NUCLEOTIDE SEQUENCE [LARGE SCALE GENOMIC DNA]</scope>
    <source>
        <strain evidence="1 2">TISTR 2452</strain>
    </source>
</reference>
<protein>
    <submittedName>
        <fullName evidence="1">Uncharacterized protein</fullName>
    </submittedName>
</protein>
<proteinExistence type="predicted"/>
<evidence type="ECO:0000313" key="2">
    <source>
        <dbReference type="Proteomes" id="UP001589747"/>
    </source>
</evidence>
<evidence type="ECO:0000313" key="1">
    <source>
        <dbReference type="EMBL" id="MFB9326733.1"/>
    </source>
</evidence>
<gene>
    <name evidence="1" type="ORF">ACFFSY_12480</name>
</gene>
<keyword evidence="2" id="KW-1185">Reference proteome</keyword>
<accession>A0ABV5KR96</accession>
<dbReference type="RefSeq" id="WP_377494305.1">
    <property type="nucleotide sequence ID" value="NZ_JBHMDO010000022.1"/>
</dbReference>
<dbReference type="Proteomes" id="UP001589747">
    <property type="component" value="Unassembled WGS sequence"/>
</dbReference>
<name>A0ABV5KR96_9BACL</name>
<sequence>MDLFIQTLEFETINLFTYHGTSSNIKVSMEIGLIEFLSIMLSLALLTSVMGVASASGPSSEITNEATVNSQVVETESLPELSASELEVLPELSETPAVTIEAVDSKELPVENAAVAIFALSEDDHKKPVFEGKTDKKGQIIFESRLSQKKIDSAPGEVADAVYEAYFVSPEHELTREVFIVPHAKNSIKLKSDKESKKALKVLEKDRIKTVKTKFTGKDIPQKTEAASKENSLVSPMAVGDCYEFGGGVGYRICTKEEIQYNADVKVATVHLGSNEQVQFTLNSGAKVSLSSGVKKNGATGWTLNGSLGYSVDINTGADLTVNGKCIYDNITYCNVARDIYVWYYYLYKKSDVMYYNTYQWSEYSITPIRLNGPSSTAKYYVSSMDGKPSADVFNNKYGALFEVFNNSTGTGSRPYSYTTEYTFAAGVEIPIPVGTWSNSVTTAFRTAHNFVWKTSVVGANYVHYDYDGTGKMWYVTSK</sequence>